<dbReference type="Proteomes" id="UP000288216">
    <property type="component" value="Unassembled WGS sequence"/>
</dbReference>
<evidence type="ECO:0008006" key="3">
    <source>
        <dbReference type="Google" id="ProtNLM"/>
    </source>
</evidence>
<evidence type="ECO:0000313" key="1">
    <source>
        <dbReference type="EMBL" id="GCB75491.1"/>
    </source>
</evidence>
<proteinExistence type="predicted"/>
<keyword evidence="2" id="KW-1185">Reference proteome</keyword>
<gene>
    <name evidence="1" type="ORF">scyTo_0020917</name>
</gene>
<reference evidence="1 2" key="1">
    <citation type="journal article" date="2018" name="Nat. Ecol. Evol.">
        <title>Shark genomes provide insights into elasmobranch evolution and the origin of vertebrates.</title>
        <authorList>
            <person name="Hara Y"/>
            <person name="Yamaguchi K"/>
            <person name="Onimaru K"/>
            <person name="Kadota M"/>
            <person name="Koyanagi M"/>
            <person name="Keeley SD"/>
            <person name="Tatsumi K"/>
            <person name="Tanaka K"/>
            <person name="Motone F"/>
            <person name="Kageyama Y"/>
            <person name="Nozu R"/>
            <person name="Adachi N"/>
            <person name="Nishimura O"/>
            <person name="Nakagawa R"/>
            <person name="Tanegashima C"/>
            <person name="Kiyatake I"/>
            <person name="Matsumoto R"/>
            <person name="Murakumo K"/>
            <person name="Nishida K"/>
            <person name="Terakita A"/>
            <person name="Kuratani S"/>
            <person name="Sato K"/>
            <person name="Hyodo S Kuraku.S."/>
        </authorList>
    </citation>
    <scope>NUCLEOTIDE SEQUENCE [LARGE SCALE GENOMIC DNA]</scope>
</reference>
<sequence length="496" mass="58307">MVNSCPQHCECELLLQHCDGELLLQHCECELLLQHCEYELLLQHCECELLLQHCDGELLLQHCEYELLLQHCDGEPLLQHFEYELLLQHCDGELLLQNCDGELLLQHFEYELLLQHCDGELMLQHVEYELLLQHCDGELLLQHFEYELLLQHCDGELLLQHCECELLLQHCEYALLLQHCDDELLLQHFEYELLLQHCDGELPLQNYSEEKPECKRDAKNLYHKLVKLEYTFLTVVWEEVLERSSKTSKKLQTPGFDVFEGYLLLSSLLSFVKELRENSADRIAHYESEAKGLCEDITSSYSDASKRIVTRKFSVGTSGIASLRGAGEFRIEVLFQLYDCLIIQLHKRIDPYEQIAKRFKFYSELVNNSEIDEDSIKLIILYYKDDIDHKLVNECYQFKEYLHLQKSQNTEENTPSKMQCAEVLQLICEQHLIEVFPNITTALKLYLTSCEAERKFSKLSFIRNKFRSTMTEERLNSLCILSLENDIARKLSYDKT</sequence>
<feature type="non-terminal residue" evidence="1">
    <location>
        <position position="496"/>
    </location>
</feature>
<dbReference type="PANTHER" id="PTHR46289">
    <property type="entry name" value="52 KDA REPRESSOR OF THE INHIBITOR OF THE PROTEIN KINASE-LIKE PROTEIN-RELATED"/>
    <property type="match status" value="1"/>
</dbReference>
<dbReference type="STRING" id="75743.A0A401PQU6"/>
<dbReference type="OrthoDB" id="1750591at2759"/>
<comment type="caution">
    <text evidence="1">The sequence shown here is derived from an EMBL/GenBank/DDBJ whole genome shotgun (WGS) entry which is preliminary data.</text>
</comment>
<dbReference type="EMBL" id="BFAA01017648">
    <property type="protein sequence ID" value="GCB75491.1"/>
    <property type="molecule type" value="Genomic_DNA"/>
</dbReference>
<organism evidence="1 2">
    <name type="scientific">Scyliorhinus torazame</name>
    <name type="common">Cloudy catshark</name>
    <name type="synonym">Catulus torazame</name>
    <dbReference type="NCBI Taxonomy" id="75743"/>
    <lineage>
        <taxon>Eukaryota</taxon>
        <taxon>Metazoa</taxon>
        <taxon>Chordata</taxon>
        <taxon>Craniata</taxon>
        <taxon>Vertebrata</taxon>
        <taxon>Chondrichthyes</taxon>
        <taxon>Elasmobranchii</taxon>
        <taxon>Galeomorphii</taxon>
        <taxon>Galeoidea</taxon>
        <taxon>Carcharhiniformes</taxon>
        <taxon>Scyliorhinidae</taxon>
        <taxon>Scyliorhinus</taxon>
    </lineage>
</organism>
<dbReference type="PANTHER" id="PTHR46289:SF14">
    <property type="entry name" value="DUF4371 DOMAIN-CONTAINING PROTEIN"/>
    <property type="match status" value="1"/>
</dbReference>
<dbReference type="InterPro" id="IPR052958">
    <property type="entry name" value="IFN-induced_PKR_regulator"/>
</dbReference>
<protein>
    <recommendedName>
        <fullName evidence="3">HAT C-terminal dimerisation domain-containing protein</fullName>
    </recommendedName>
</protein>
<name>A0A401PQU6_SCYTO</name>
<evidence type="ECO:0000313" key="2">
    <source>
        <dbReference type="Proteomes" id="UP000288216"/>
    </source>
</evidence>
<dbReference type="AlphaFoldDB" id="A0A401PQU6"/>
<accession>A0A401PQU6</accession>